<dbReference type="VEuPathDB" id="FungiDB:PLEOSDRAFT_171742"/>
<dbReference type="AlphaFoldDB" id="A0A067NF28"/>
<dbReference type="STRING" id="1137138.A0A067NF28"/>
<feature type="compositionally biased region" description="Polar residues" evidence="1">
    <location>
        <begin position="199"/>
        <end position="209"/>
    </location>
</feature>
<feature type="region of interest" description="Disordered" evidence="1">
    <location>
        <begin position="587"/>
        <end position="628"/>
    </location>
</feature>
<proteinExistence type="predicted"/>
<feature type="region of interest" description="Disordered" evidence="1">
    <location>
        <begin position="150"/>
        <end position="290"/>
    </location>
</feature>
<feature type="compositionally biased region" description="Polar residues" evidence="1">
    <location>
        <begin position="161"/>
        <end position="170"/>
    </location>
</feature>
<feature type="compositionally biased region" description="Low complexity" evidence="1">
    <location>
        <begin position="273"/>
        <end position="288"/>
    </location>
</feature>
<name>A0A067NF28_PLEO1</name>
<feature type="compositionally biased region" description="Polar residues" evidence="1">
    <location>
        <begin position="230"/>
        <end position="259"/>
    </location>
</feature>
<dbReference type="HOGENOM" id="CLU_022267_0_0_1"/>
<accession>A0A067NF28</accession>
<gene>
    <name evidence="2" type="ORF">PLEOSDRAFT_171742</name>
</gene>
<evidence type="ECO:0000313" key="2">
    <source>
        <dbReference type="EMBL" id="KDQ22336.1"/>
    </source>
</evidence>
<dbReference type="InParanoid" id="A0A067NF28"/>
<feature type="compositionally biased region" description="Basic residues" evidence="1">
    <location>
        <begin position="151"/>
        <end position="160"/>
    </location>
</feature>
<dbReference type="EMBL" id="KL198014">
    <property type="protein sequence ID" value="KDQ22336.1"/>
    <property type="molecule type" value="Genomic_DNA"/>
</dbReference>
<evidence type="ECO:0000313" key="3">
    <source>
        <dbReference type="Proteomes" id="UP000027073"/>
    </source>
</evidence>
<feature type="compositionally biased region" description="Pro residues" evidence="1">
    <location>
        <begin position="471"/>
        <end position="480"/>
    </location>
</feature>
<feature type="region of interest" description="Disordered" evidence="1">
    <location>
        <begin position="458"/>
        <end position="484"/>
    </location>
</feature>
<dbReference type="OrthoDB" id="3227833at2759"/>
<dbReference type="Proteomes" id="UP000027073">
    <property type="component" value="Unassembled WGS sequence"/>
</dbReference>
<sequence>MCSNIDDIQAAYRRYQRELSDSQKLAHLPDSVLWTFRGAQATGRSAGFSASNSHRPSFRKALRDSKGDVLDPAMVKIIKRTACGLAQRIIALHPINQANKNQPREYYRTKCPHLWYGSVMLLEEQHRDVALCSAHWKADHLLGQAMARIKKEGKRAHSAKTARSNSNSTDSDGKQEVPAMPQKSKQTANEITPLRPGPSKQNCTVSTSPKDMEERQAVGASSRRPPASPMKQTNTQSLRSPLRNKSPSPSPSNQCLSNVSTPDAPISPPPPSVVSTSSLPLSSTAPTSQVSFASRPLAAVKVDDNYANLRRTLQSPELRLAEDVITTGLELLDVMEHAPTHGGHGFPSSEVNALLTCVKTADPICIDNEDDLYEGWGHWQWTSGSLTIGAVITSWSAVGNTDIARQLIAAAMATCKAARLLCLERTPKPKSYLSDMYVDRLLSTLSDVWKRSGGPPFKGKARATERLAAPAAPPPVPPAASPTEEQGVEMAIADGLDDVENALGDQMADDDLDDPFALAAMDMTALQSKLRFLHVPELRTIAAKKQIPGVRLMNKETCVSAIAALPSTTCPTLGKIEDIIAKRASTKKVKPSGAKSAKSGDSATLESNDLLHTPRAPRIIANAGEFTS</sequence>
<evidence type="ECO:0000256" key="1">
    <source>
        <dbReference type="SAM" id="MobiDB-lite"/>
    </source>
</evidence>
<organism evidence="2 3">
    <name type="scientific">Pleurotus ostreatus (strain PC15)</name>
    <name type="common">Oyster mushroom</name>
    <dbReference type="NCBI Taxonomy" id="1137138"/>
    <lineage>
        <taxon>Eukaryota</taxon>
        <taxon>Fungi</taxon>
        <taxon>Dikarya</taxon>
        <taxon>Basidiomycota</taxon>
        <taxon>Agaricomycotina</taxon>
        <taxon>Agaricomycetes</taxon>
        <taxon>Agaricomycetidae</taxon>
        <taxon>Agaricales</taxon>
        <taxon>Pleurotineae</taxon>
        <taxon>Pleurotaceae</taxon>
        <taxon>Pleurotus</taxon>
    </lineage>
</organism>
<reference evidence="3" key="1">
    <citation type="journal article" date="2014" name="Proc. Natl. Acad. Sci. U.S.A.">
        <title>Extensive sampling of basidiomycete genomes demonstrates inadequacy of the white-rot/brown-rot paradigm for wood decay fungi.</title>
        <authorList>
            <person name="Riley R."/>
            <person name="Salamov A.A."/>
            <person name="Brown D.W."/>
            <person name="Nagy L.G."/>
            <person name="Floudas D."/>
            <person name="Held B.W."/>
            <person name="Levasseur A."/>
            <person name="Lombard V."/>
            <person name="Morin E."/>
            <person name="Otillar R."/>
            <person name="Lindquist E.A."/>
            <person name="Sun H."/>
            <person name="LaButti K.M."/>
            <person name="Schmutz J."/>
            <person name="Jabbour D."/>
            <person name="Luo H."/>
            <person name="Baker S.E."/>
            <person name="Pisabarro A.G."/>
            <person name="Walton J.D."/>
            <person name="Blanchette R.A."/>
            <person name="Henrissat B."/>
            <person name="Martin F."/>
            <person name="Cullen D."/>
            <person name="Hibbett D.S."/>
            <person name="Grigoriev I.V."/>
        </authorList>
    </citation>
    <scope>NUCLEOTIDE SEQUENCE [LARGE SCALE GENOMIC DNA]</scope>
    <source>
        <strain evidence="3">PC15</strain>
    </source>
</reference>
<protein>
    <submittedName>
        <fullName evidence="2">Uncharacterized protein</fullName>
    </submittedName>
</protein>
<feature type="compositionally biased region" description="Low complexity" evidence="1">
    <location>
        <begin position="591"/>
        <end position="603"/>
    </location>
</feature>